<dbReference type="AlphaFoldDB" id="A0A1M7PIW6"/>
<name>A0A1M7PIW6_9BACT</name>
<dbReference type="PANTHER" id="PTHR36452">
    <property type="entry name" value="CHROMOSOME 12, WHOLE GENOME SHOTGUN SEQUENCE"/>
    <property type="match status" value="1"/>
</dbReference>
<accession>A0A1M7PIW6</accession>
<dbReference type="RefSeq" id="WP_073095360.1">
    <property type="nucleotide sequence ID" value="NZ_FRCY01000009.1"/>
</dbReference>
<dbReference type="InterPro" id="IPR015996">
    <property type="entry name" value="UCP028451"/>
</dbReference>
<keyword evidence="2" id="KW-1185">Reference proteome</keyword>
<dbReference type="PIRSF" id="PIRSF028451">
    <property type="entry name" value="UCP028451"/>
    <property type="match status" value="1"/>
</dbReference>
<dbReference type="Pfam" id="PF09365">
    <property type="entry name" value="DUF2461"/>
    <property type="match status" value="1"/>
</dbReference>
<sequence length="227" mass="25822">MKNVSVLDFLTQLAANNSKEWMDANRTWYEEVKQAHLDNVAEILAGLSRYQPQFSDLRPKDCVFRQNRDIRFSANKLPYKTNMAAYFAIGGKKSVGPGYYLHLQPGASFVGGGIYMPDAETLKKIRQEIDYSGKELESILTAPQFRDFFGDMEGEKLKTSPRDYDKDHPFIGYLKYKSFIVSRPISDGDIQSGKTVVLALAAFENMRPFFNFLERAVSAPEDEAFLL</sequence>
<dbReference type="Proteomes" id="UP000184513">
    <property type="component" value="Unassembled WGS sequence"/>
</dbReference>
<dbReference type="EMBL" id="FRCY01000009">
    <property type="protein sequence ID" value="SHN17103.1"/>
    <property type="molecule type" value="Genomic_DNA"/>
</dbReference>
<organism evidence="1 2">
    <name type="scientific">Cyclobacterium lianum</name>
    <dbReference type="NCBI Taxonomy" id="388280"/>
    <lineage>
        <taxon>Bacteria</taxon>
        <taxon>Pseudomonadati</taxon>
        <taxon>Bacteroidota</taxon>
        <taxon>Cytophagia</taxon>
        <taxon>Cytophagales</taxon>
        <taxon>Cyclobacteriaceae</taxon>
        <taxon>Cyclobacterium</taxon>
    </lineage>
</organism>
<reference evidence="1 2" key="1">
    <citation type="submission" date="2016-11" db="EMBL/GenBank/DDBJ databases">
        <authorList>
            <person name="Jaros S."/>
            <person name="Januszkiewicz K."/>
            <person name="Wedrychowicz H."/>
        </authorList>
    </citation>
    <scope>NUCLEOTIDE SEQUENCE [LARGE SCALE GENOMIC DNA]</scope>
    <source>
        <strain evidence="1 2">CGMCC 1.6102</strain>
    </source>
</reference>
<dbReference type="OrthoDB" id="9794241at2"/>
<proteinExistence type="predicted"/>
<evidence type="ECO:0000313" key="2">
    <source>
        <dbReference type="Proteomes" id="UP000184513"/>
    </source>
</evidence>
<dbReference type="InterPro" id="IPR012808">
    <property type="entry name" value="CHP02453"/>
</dbReference>
<protein>
    <submittedName>
        <fullName evidence="1">TIGR02453 family protein</fullName>
    </submittedName>
</protein>
<dbReference type="NCBIfam" id="TIGR02453">
    <property type="entry name" value="TIGR02453 family protein"/>
    <property type="match status" value="1"/>
</dbReference>
<dbReference type="PANTHER" id="PTHR36452:SF1">
    <property type="entry name" value="DUF2461 DOMAIN-CONTAINING PROTEIN"/>
    <property type="match status" value="1"/>
</dbReference>
<gene>
    <name evidence="1" type="ORF">SAMN04488057_10933</name>
</gene>
<evidence type="ECO:0000313" key="1">
    <source>
        <dbReference type="EMBL" id="SHN17103.1"/>
    </source>
</evidence>